<evidence type="ECO:0000313" key="1">
    <source>
        <dbReference type="EMBL" id="GAD83127.1"/>
    </source>
</evidence>
<dbReference type="AlphaFoldDB" id="U5E3U2"/>
<dbReference type="Proteomes" id="UP000017048">
    <property type="component" value="Unassembled WGS sequence"/>
</dbReference>
<reference evidence="1 2" key="1">
    <citation type="journal article" date="2014" name="BMC Genomics">
        <title>Genome based analysis of type-I polyketide synthase and nonribosomal peptide synthetase gene clusters in seven strains of five representative Nocardia species.</title>
        <authorList>
            <person name="Komaki H."/>
            <person name="Ichikawa N."/>
            <person name="Hosoyama A."/>
            <person name="Takahashi-Nakaguchi A."/>
            <person name="Matsuzawa T."/>
            <person name="Suzuki K."/>
            <person name="Fujita N."/>
            <person name="Gonoi T."/>
        </authorList>
    </citation>
    <scope>NUCLEOTIDE SEQUENCE [LARGE SCALE GENOMIC DNA]</scope>
    <source>
        <strain evidence="1 2">NBRC 15531</strain>
    </source>
</reference>
<dbReference type="RefSeq" id="WP_022565968.1">
    <property type="nucleotide sequence ID" value="NZ_BAFO02000017.1"/>
</dbReference>
<accession>U5E3U2</accession>
<sequence length="92" mass="10709">MQATVVESGHRVTRTSNNPFATHRVRIEVTFVHPESGEERRMRKEFAMNEFRRATAKAMVRRFEAGAQLPMLVRGRVGGFDVPQRPQWVDLW</sequence>
<proteinExistence type="predicted"/>
<keyword evidence="2" id="KW-1185">Reference proteome</keyword>
<protein>
    <submittedName>
        <fullName evidence="1">Uncharacterized protein</fullName>
    </submittedName>
</protein>
<dbReference type="GeneID" id="91514253"/>
<comment type="caution">
    <text evidence="1">The sequence shown here is derived from an EMBL/GenBank/DDBJ whole genome shotgun (WGS) entry which is preliminary data.</text>
</comment>
<dbReference type="STRING" id="1824.SAMN05444423_101456"/>
<name>U5E3U2_NOCAS</name>
<evidence type="ECO:0000313" key="2">
    <source>
        <dbReference type="Proteomes" id="UP000017048"/>
    </source>
</evidence>
<organism evidence="1 2">
    <name type="scientific">Nocardia asteroides NBRC 15531</name>
    <dbReference type="NCBI Taxonomy" id="1110697"/>
    <lineage>
        <taxon>Bacteria</taxon>
        <taxon>Bacillati</taxon>
        <taxon>Actinomycetota</taxon>
        <taxon>Actinomycetes</taxon>
        <taxon>Mycobacteriales</taxon>
        <taxon>Nocardiaceae</taxon>
        <taxon>Nocardia</taxon>
    </lineage>
</organism>
<dbReference type="EMBL" id="BAFO02000017">
    <property type="protein sequence ID" value="GAD83127.1"/>
    <property type="molecule type" value="Genomic_DNA"/>
</dbReference>
<gene>
    <name evidence="1" type="ORF">NCAST_17_01090</name>
</gene>
<dbReference type="eggNOG" id="ENOG5031SU0">
    <property type="taxonomic scope" value="Bacteria"/>
</dbReference>